<organismHost>
    <name type="scientific">Chlorella</name>
    <dbReference type="NCBI Taxonomy" id="3071"/>
</organismHost>
<protein>
    <submittedName>
        <fullName evidence="1">Uncharacterized protein b495L</fullName>
    </submittedName>
</protein>
<reference evidence="1 2" key="1">
    <citation type="journal article" date="2007" name="Virology">
        <title>Sequence and annotation of the 369-kb NY-2A and the 345-kb AR158 viruses that infect Chlorella NC64A.</title>
        <authorList>
            <person name="Fitzgerald L.A."/>
            <person name="Graves M.V."/>
            <person name="Li X."/>
            <person name="Feldblyum T."/>
            <person name="Nierman W.C."/>
            <person name="Van Etten J.L."/>
        </authorList>
    </citation>
    <scope>NUCLEOTIDE SEQUENCE [LARGE SCALE GENOMIC DNA]</scope>
    <source>
        <strain evidence="1 2">NY-2A</strain>
    </source>
</reference>
<dbReference type="KEGG" id="vg:5658713"/>
<dbReference type="GeneID" id="5658713"/>
<sequence length="70" mass="8186">MCIGHVICFGFWIHETGQHLDERFDVQLFPCFENTRSENRPGRLLIVFPDEHDVICFGRIDGHSREGHCD</sequence>
<evidence type="ECO:0000313" key="2">
    <source>
        <dbReference type="Proteomes" id="UP000202419"/>
    </source>
</evidence>
<keyword evidence="2" id="KW-1185">Reference proteome</keyword>
<dbReference type="RefSeq" id="YP_001497691.1">
    <property type="nucleotide sequence ID" value="NC_009898.1"/>
</dbReference>
<dbReference type="OrthoDB" id="38528at10239"/>
<dbReference type="Proteomes" id="UP000202419">
    <property type="component" value="Segment"/>
</dbReference>
<name>A7IX20_PBCVN</name>
<accession>A7IX20</accession>
<dbReference type="EMBL" id="DQ491002">
    <property type="protein sequence ID" value="ABT14894.1"/>
    <property type="molecule type" value="Genomic_DNA"/>
</dbReference>
<evidence type="ECO:0000313" key="1">
    <source>
        <dbReference type="EMBL" id="ABT14894.1"/>
    </source>
</evidence>
<organism evidence="1 2">
    <name type="scientific">Paramecium bursaria Chlorella virus NY2A</name>
    <name type="common">PBCV-NY2A</name>
    <dbReference type="NCBI Taxonomy" id="46021"/>
    <lineage>
        <taxon>Viruses</taxon>
        <taxon>Varidnaviria</taxon>
        <taxon>Bamfordvirae</taxon>
        <taxon>Nucleocytoviricota</taxon>
        <taxon>Megaviricetes</taxon>
        <taxon>Algavirales</taxon>
        <taxon>Phycodnaviridae</taxon>
        <taxon>Chlorovirus</taxon>
        <taxon>Chlorovirus americanus</taxon>
    </lineage>
</organism>
<proteinExistence type="predicted"/>
<gene>
    <name evidence="1" type="primary">b495L</name>
    <name evidence="1" type="ORF">NY2A_b495L</name>
</gene>